<feature type="domain" description="Fibronectin type-III" evidence="1">
    <location>
        <begin position="18"/>
        <end position="117"/>
    </location>
</feature>
<dbReference type="Pfam" id="PF00041">
    <property type="entry name" value="fn3"/>
    <property type="match status" value="1"/>
</dbReference>
<accession>A0A448XPF2</accession>
<proteinExistence type="predicted"/>
<organism evidence="2 3">
    <name type="scientific">Protopolystoma xenopodis</name>
    <dbReference type="NCBI Taxonomy" id="117903"/>
    <lineage>
        <taxon>Eukaryota</taxon>
        <taxon>Metazoa</taxon>
        <taxon>Spiralia</taxon>
        <taxon>Lophotrochozoa</taxon>
        <taxon>Platyhelminthes</taxon>
        <taxon>Monogenea</taxon>
        <taxon>Polyopisthocotylea</taxon>
        <taxon>Polystomatidea</taxon>
        <taxon>Polystomatidae</taxon>
        <taxon>Protopolystoma</taxon>
    </lineage>
</organism>
<evidence type="ECO:0000313" key="2">
    <source>
        <dbReference type="EMBL" id="VEL41555.1"/>
    </source>
</evidence>
<protein>
    <recommendedName>
        <fullName evidence="1">Fibronectin type-III domain-containing protein</fullName>
    </recommendedName>
</protein>
<name>A0A448XPF2_9PLAT</name>
<dbReference type="CDD" id="cd00063">
    <property type="entry name" value="FN3"/>
    <property type="match status" value="1"/>
</dbReference>
<dbReference type="InterPro" id="IPR013783">
    <property type="entry name" value="Ig-like_fold"/>
</dbReference>
<evidence type="ECO:0000313" key="3">
    <source>
        <dbReference type="Proteomes" id="UP000784294"/>
    </source>
</evidence>
<dbReference type="InterPro" id="IPR003961">
    <property type="entry name" value="FN3_dom"/>
</dbReference>
<dbReference type="EMBL" id="CAAALY010269899">
    <property type="protein sequence ID" value="VEL41555.1"/>
    <property type="molecule type" value="Genomic_DNA"/>
</dbReference>
<dbReference type="Proteomes" id="UP000784294">
    <property type="component" value="Unassembled WGS sequence"/>
</dbReference>
<dbReference type="Gene3D" id="2.60.40.10">
    <property type="entry name" value="Immunoglobulins"/>
    <property type="match status" value="1"/>
</dbReference>
<dbReference type="SUPFAM" id="SSF49265">
    <property type="entry name" value="Fibronectin type III"/>
    <property type="match status" value="1"/>
</dbReference>
<reference evidence="2" key="1">
    <citation type="submission" date="2018-11" db="EMBL/GenBank/DDBJ databases">
        <authorList>
            <consortium name="Pathogen Informatics"/>
        </authorList>
    </citation>
    <scope>NUCLEOTIDE SEQUENCE</scope>
</reference>
<sequence>MESSFTEQTTFKSAPEDFPTLVKLNATDRPNTILVSWVGIQARATEESIEGYKIRHWPAGADFKYTLVDVDVGLSTFGYIGGLSSDTRYNVRVFAYSRGGVGRMSSPVVQFQIIPKALCKPGASWGRLLCITPKKKTNYF</sequence>
<dbReference type="PROSITE" id="PS50853">
    <property type="entry name" value="FN3"/>
    <property type="match status" value="1"/>
</dbReference>
<keyword evidence="3" id="KW-1185">Reference proteome</keyword>
<evidence type="ECO:0000259" key="1">
    <source>
        <dbReference type="PROSITE" id="PS50853"/>
    </source>
</evidence>
<dbReference type="InterPro" id="IPR036116">
    <property type="entry name" value="FN3_sf"/>
</dbReference>
<dbReference type="AlphaFoldDB" id="A0A448XPF2"/>
<dbReference type="OrthoDB" id="3666223at2759"/>
<comment type="caution">
    <text evidence="2">The sequence shown here is derived from an EMBL/GenBank/DDBJ whole genome shotgun (WGS) entry which is preliminary data.</text>
</comment>
<gene>
    <name evidence="2" type="ORF">PXEA_LOCUS34995</name>
</gene>